<dbReference type="Proteomes" id="UP000012112">
    <property type="component" value="Unassembled WGS sequence"/>
</dbReference>
<evidence type="ECO:0000313" key="1">
    <source>
        <dbReference type="EMBL" id="EMO53413.1"/>
    </source>
</evidence>
<gene>
    <name evidence="1" type="ORF">LEP1GSC172_1894</name>
</gene>
<comment type="caution">
    <text evidence="1">The sequence shown here is derived from an EMBL/GenBank/DDBJ whole genome shotgun (WGS) entry which is preliminary data.</text>
</comment>
<organism evidence="1 2">
    <name type="scientific">Leptospira noguchii</name>
    <dbReference type="NCBI Taxonomy" id="28182"/>
    <lineage>
        <taxon>Bacteria</taxon>
        <taxon>Pseudomonadati</taxon>
        <taxon>Spirochaetota</taxon>
        <taxon>Spirochaetia</taxon>
        <taxon>Leptospirales</taxon>
        <taxon>Leptospiraceae</taxon>
        <taxon>Leptospira</taxon>
    </lineage>
</organism>
<dbReference type="EMBL" id="AKWD02000043">
    <property type="protein sequence ID" value="EMO53413.1"/>
    <property type="molecule type" value="Genomic_DNA"/>
</dbReference>
<proteinExistence type="predicted"/>
<reference evidence="1 2" key="1">
    <citation type="submission" date="2013-01" db="EMBL/GenBank/DDBJ databases">
        <authorList>
            <person name="Harkins D.M."/>
            <person name="Durkin A.S."/>
            <person name="Brinkac L.M."/>
            <person name="Haft D.H."/>
            <person name="Selengut J.D."/>
            <person name="Sanka R."/>
            <person name="DePew J."/>
            <person name="Purushe J."/>
            <person name="Matthias M.A."/>
            <person name="Vinetz J.M."/>
            <person name="Sutton G.G."/>
            <person name="Nierman W.C."/>
            <person name="Fouts D.E."/>
        </authorList>
    </citation>
    <scope>NUCLEOTIDE SEQUENCE [LARGE SCALE GENOMIC DNA]</scope>
    <source>
        <strain evidence="1 2">HAI1536</strain>
    </source>
</reference>
<protein>
    <submittedName>
        <fullName evidence="1">Uncharacterized protein</fullName>
    </submittedName>
</protein>
<dbReference type="AlphaFoldDB" id="M6VV36"/>
<name>M6VV36_9LEPT</name>
<accession>M6VV36</accession>
<evidence type="ECO:0000313" key="2">
    <source>
        <dbReference type="Proteomes" id="UP000012112"/>
    </source>
</evidence>
<sequence length="45" mass="5100">MSSRSETLSLKEHFALVPSIDPFHVQLRKSTKTKNVSIIVLKVSF</sequence>